<evidence type="ECO:0000256" key="1">
    <source>
        <dbReference type="ARBA" id="ARBA00004429"/>
    </source>
</evidence>
<dbReference type="Proteomes" id="UP000373449">
    <property type="component" value="Unassembled WGS sequence"/>
</dbReference>
<gene>
    <name evidence="10" type="primary">metP</name>
    <name evidence="10" type="ORF">NCTC12282_00839</name>
</gene>
<evidence type="ECO:0000256" key="8">
    <source>
        <dbReference type="RuleBase" id="RU363032"/>
    </source>
</evidence>
<accession>A0A484ZBY5</accession>
<feature type="transmembrane region" description="Helical" evidence="8">
    <location>
        <begin position="90"/>
        <end position="113"/>
    </location>
</feature>
<feature type="transmembrane region" description="Helical" evidence="8">
    <location>
        <begin position="17"/>
        <end position="48"/>
    </location>
</feature>
<name>A0A484ZBY5_9GAMM</name>
<sequence length="224" mass="24147">MFFDLTMTRLFEYLPKIIWPAIIATIKMLSASLVIGALLGLIVAIILVLTNPSGLSPNRFIYRVLNAIVDAIRSFPAIILIVALTPLTRLIIGTSVGWMAAVVPLTIAAFPAIARLIEHSLLEVDKNVILAAKSFGASNGQIIFKVMFVEATPSIVSNMTFASIQLLANTTLAGAVGAGGLGAVALTYGYQRFDDVMMYAIVFILSVMVLSLQFLGRAIYRILK</sequence>
<evidence type="ECO:0000256" key="5">
    <source>
        <dbReference type="ARBA" id="ARBA00022692"/>
    </source>
</evidence>
<dbReference type="InterPro" id="IPR035906">
    <property type="entry name" value="MetI-like_sf"/>
</dbReference>
<proteinExistence type="inferred from homology"/>
<evidence type="ECO:0000256" key="7">
    <source>
        <dbReference type="ARBA" id="ARBA00023136"/>
    </source>
</evidence>
<comment type="subcellular location">
    <subcellularLocation>
        <location evidence="1">Cell inner membrane</location>
        <topology evidence="1">Multi-pass membrane protein</topology>
    </subcellularLocation>
    <subcellularLocation>
        <location evidence="8">Cell membrane</location>
        <topology evidence="8">Multi-pass membrane protein</topology>
    </subcellularLocation>
</comment>
<evidence type="ECO:0000256" key="4">
    <source>
        <dbReference type="ARBA" id="ARBA00022519"/>
    </source>
</evidence>
<dbReference type="GO" id="GO:0048473">
    <property type="term" value="P:D-methionine transmembrane transport"/>
    <property type="evidence" value="ECO:0007669"/>
    <property type="project" value="TreeGrafter"/>
</dbReference>
<evidence type="ECO:0000313" key="10">
    <source>
        <dbReference type="EMBL" id="VFS45952.1"/>
    </source>
</evidence>
<dbReference type="AlphaFoldDB" id="A0A484ZBY5"/>
<dbReference type="InterPro" id="IPR051322">
    <property type="entry name" value="AA_ABC_Transporter_Permease"/>
</dbReference>
<evidence type="ECO:0000259" key="9">
    <source>
        <dbReference type="PROSITE" id="PS50928"/>
    </source>
</evidence>
<feature type="transmembrane region" description="Helical" evidence="8">
    <location>
        <begin position="166"/>
        <end position="190"/>
    </location>
</feature>
<keyword evidence="5 8" id="KW-0812">Transmembrane</keyword>
<dbReference type="Pfam" id="PF00528">
    <property type="entry name" value="BPD_transp_1"/>
    <property type="match status" value="1"/>
</dbReference>
<evidence type="ECO:0000256" key="2">
    <source>
        <dbReference type="ARBA" id="ARBA00022448"/>
    </source>
</evidence>
<feature type="transmembrane region" description="Helical" evidence="8">
    <location>
        <begin position="196"/>
        <end position="215"/>
    </location>
</feature>
<reference evidence="10 11" key="1">
    <citation type="submission" date="2019-03" db="EMBL/GenBank/DDBJ databases">
        <authorList>
            <consortium name="Pathogen Informatics"/>
        </authorList>
    </citation>
    <scope>NUCLEOTIDE SEQUENCE [LARGE SCALE GENOMIC DNA]</scope>
    <source>
        <strain evidence="10 11">NCTC12282</strain>
    </source>
</reference>
<evidence type="ECO:0000313" key="11">
    <source>
        <dbReference type="Proteomes" id="UP000373449"/>
    </source>
</evidence>
<dbReference type="InterPro" id="IPR000515">
    <property type="entry name" value="MetI-like"/>
</dbReference>
<dbReference type="PANTHER" id="PTHR30450">
    <property type="entry name" value="ABC TRANSPORTER PERMEASE"/>
    <property type="match status" value="1"/>
</dbReference>
<evidence type="ECO:0000256" key="3">
    <source>
        <dbReference type="ARBA" id="ARBA00022475"/>
    </source>
</evidence>
<keyword evidence="3" id="KW-1003">Cell membrane</keyword>
<dbReference type="PANTHER" id="PTHR30450:SF14">
    <property type="entry name" value="TRANSPORTER, PERMEASE PROTEIN, PUTATIVE-RELATED"/>
    <property type="match status" value="1"/>
</dbReference>
<dbReference type="PROSITE" id="PS50928">
    <property type="entry name" value="ABC_TM1"/>
    <property type="match status" value="1"/>
</dbReference>
<organism evidence="10 11">
    <name type="scientific">Budvicia aquatica</name>
    <dbReference type="NCBI Taxonomy" id="82979"/>
    <lineage>
        <taxon>Bacteria</taxon>
        <taxon>Pseudomonadati</taxon>
        <taxon>Pseudomonadota</taxon>
        <taxon>Gammaproteobacteria</taxon>
        <taxon>Enterobacterales</taxon>
        <taxon>Budviciaceae</taxon>
        <taxon>Budvicia</taxon>
    </lineage>
</organism>
<keyword evidence="2 8" id="KW-0813">Transport</keyword>
<dbReference type="Gene3D" id="1.10.3720.10">
    <property type="entry name" value="MetI-like"/>
    <property type="match status" value="1"/>
</dbReference>
<protein>
    <submittedName>
        <fullName evidence="10">Methionine import system permease protein MetP</fullName>
    </submittedName>
</protein>
<comment type="similarity">
    <text evidence="8">Belongs to the binding-protein-dependent transport system permease family.</text>
</comment>
<dbReference type="GO" id="GO:0005886">
    <property type="term" value="C:plasma membrane"/>
    <property type="evidence" value="ECO:0007669"/>
    <property type="project" value="UniProtKB-SubCell"/>
</dbReference>
<keyword evidence="4" id="KW-0997">Cell inner membrane</keyword>
<dbReference type="SUPFAM" id="SSF161098">
    <property type="entry name" value="MetI-like"/>
    <property type="match status" value="1"/>
</dbReference>
<dbReference type="RefSeq" id="WP_036014978.1">
    <property type="nucleotide sequence ID" value="NZ_CAADJA010000002.1"/>
</dbReference>
<feature type="domain" description="ABC transmembrane type-1" evidence="9">
    <location>
        <begin position="22"/>
        <end position="214"/>
    </location>
</feature>
<keyword evidence="7 8" id="KW-0472">Membrane</keyword>
<evidence type="ECO:0000256" key="6">
    <source>
        <dbReference type="ARBA" id="ARBA00022989"/>
    </source>
</evidence>
<dbReference type="EMBL" id="CAADJA010000002">
    <property type="protein sequence ID" value="VFS45952.1"/>
    <property type="molecule type" value="Genomic_DNA"/>
</dbReference>
<feature type="transmembrane region" description="Helical" evidence="8">
    <location>
        <begin position="60"/>
        <end position="84"/>
    </location>
</feature>
<dbReference type="CDD" id="cd06261">
    <property type="entry name" value="TM_PBP2"/>
    <property type="match status" value="1"/>
</dbReference>
<keyword evidence="6 8" id="KW-1133">Transmembrane helix</keyword>